<evidence type="ECO:0000256" key="9">
    <source>
        <dbReference type="ARBA" id="ARBA00052017"/>
    </source>
</evidence>
<dbReference type="FunFam" id="3.90.950.10:FF:000001">
    <property type="entry name" value="dITP/XTP pyrophosphatase"/>
    <property type="match status" value="1"/>
</dbReference>
<sequence>MKIDKVLVATTNKGKLREFQALLSDLGINVLSLEDMKEKIEIEEDKNTFLENAIKKAKEYAKFYNLPTIAEDAGLEIEALNNYPGVFSARFYDIDFGGKIKNPKDKDKANIEKVLNLLKEEKNRKARFVSNVVFYIPKDFGIWTEGYCYGEIAKQPTGEKGFGYDPIFIPEGYNKTMAELSSEEKNKISHRGKAVRKLIDLMKKIL</sequence>
<dbReference type="GO" id="GO:0046872">
    <property type="term" value="F:metal ion binding"/>
    <property type="evidence" value="ECO:0007669"/>
    <property type="project" value="UniProtKB-KW"/>
</dbReference>
<dbReference type="PANTHER" id="PTHR11067">
    <property type="entry name" value="INOSINE TRIPHOSPHATE PYROPHOSPHATASE/HAM1 PROTEIN"/>
    <property type="match status" value="1"/>
</dbReference>
<keyword evidence="7 10" id="KW-0546">Nucleotide metabolism</keyword>
<reference evidence="13 14" key="1">
    <citation type="submission" date="2018-10" db="EMBL/GenBank/DDBJ databases">
        <title>Genomic Encyclopedia of Archaeal and Bacterial Type Strains, Phase II (KMG-II): from individual species to whole genera.</title>
        <authorList>
            <person name="Goeker M."/>
        </authorList>
    </citation>
    <scope>NUCLEOTIDE SEQUENCE [LARGE SCALE GENOMIC DNA]</scope>
    <source>
        <strain evidence="13 14">VM1</strain>
    </source>
</reference>
<feature type="binding site" evidence="10">
    <location>
        <position position="185"/>
    </location>
    <ligand>
        <name>substrate</name>
    </ligand>
</feature>
<comment type="subunit">
    <text evidence="2 10">Homodimer.</text>
</comment>
<keyword evidence="6 10" id="KW-0460">Magnesium</keyword>
<dbReference type="EC" id="3.6.1.66" evidence="10"/>
<dbReference type="AlphaFoldDB" id="A0A3M0B7M8"/>
<dbReference type="GO" id="GO:0036220">
    <property type="term" value="F:ITP diphosphatase activity"/>
    <property type="evidence" value="ECO:0007669"/>
    <property type="project" value="UniProtKB-UniRule"/>
</dbReference>
<comment type="caution">
    <text evidence="13">The sequence shown here is derived from an EMBL/GenBank/DDBJ whole genome shotgun (WGS) entry which is preliminary data.</text>
</comment>
<evidence type="ECO:0000256" key="2">
    <source>
        <dbReference type="ARBA" id="ARBA00011738"/>
    </source>
</evidence>
<evidence type="ECO:0000256" key="7">
    <source>
        <dbReference type="ARBA" id="ARBA00023080"/>
    </source>
</evidence>
<gene>
    <name evidence="13" type="ORF">CLV39_1486</name>
</gene>
<dbReference type="NCBIfam" id="NF011399">
    <property type="entry name" value="PRK14824.1"/>
    <property type="match status" value="1"/>
</dbReference>
<dbReference type="RefSeq" id="WP_121923590.1">
    <property type="nucleotide sequence ID" value="NZ_REFO01000014.1"/>
</dbReference>
<dbReference type="HAMAP" id="MF_01405">
    <property type="entry name" value="Non_canon_purine_NTPase"/>
    <property type="match status" value="1"/>
</dbReference>
<dbReference type="GO" id="GO:0036222">
    <property type="term" value="F:XTP diphosphatase activity"/>
    <property type="evidence" value="ECO:0007669"/>
    <property type="project" value="UniProtKB-UniRule"/>
</dbReference>
<dbReference type="GO" id="GO:0009146">
    <property type="term" value="P:purine nucleoside triphosphate catabolic process"/>
    <property type="evidence" value="ECO:0007669"/>
    <property type="project" value="UniProtKB-UniRule"/>
</dbReference>
<keyword evidence="14" id="KW-1185">Reference proteome</keyword>
<dbReference type="InterPro" id="IPR029001">
    <property type="entry name" value="ITPase-like_fam"/>
</dbReference>
<dbReference type="Proteomes" id="UP000280842">
    <property type="component" value="Unassembled WGS sequence"/>
</dbReference>
<dbReference type="CDD" id="cd00515">
    <property type="entry name" value="HAM1"/>
    <property type="match status" value="1"/>
</dbReference>
<keyword evidence="4 10" id="KW-0547">Nucleotide-binding</keyword>
<dbReference type="InterPro" id="IPR020922">
    <property type="entry name" value="dITP/XTP_pyrophosphatase"/>
</dbReference>
<feature type="binding site" evidence="10">
    <location>
        <begin position="190"/>
        <end position="191"/>
    </location>
    <ligand>
        <name>substrate</name>
    </ligand>
</feature>
<keyword evidence="5 10" id="KW-0378">Hydrolase</keyword>
<accession>A0A3M0B7M8</accession>
<evidence type="ECO:0000313" key="14">
    <source>
        <dbReference type="Proteomes" id="UP000280842"/>
    </source>
</evidence>
<dbReference type="PANTHER" id="PTHR11067:SF9">
    <property type="entry name" value="INOSINE TRIPHOSPHATE PYROPHOSPHATASE"/>
    <property type="match status" value="1"/>
</dbReference>
<dbReference type="GO" id="GO:0000166">
    <property type="term" value="F:nucleotide binding"/>
    <property type="evidence" value="ECO:0007669"/>
    <property type="project" value="UniProtKB-KW"/>
</dbReference>
<feature type="binding site" evidence="10">
    <location>
        <position position="72"/>
    </location>
    <ligand>
        <name>Mg(2+)</name>
        <dbReference type="ChEBI" id="CHEBI:18420"/>
    </ligand>
</feature>
<dbReference type="OrthoDB" id="9807456at2"/>
<evidence type="ECO:0000256" key="3">
    <source>
        <dbReference type="ARBA" id="ARBA00022723"/>
    </source>
</evidence>
<protein>
    <recommendedName>
        <fullName evidence="10">dITP/XTP pyrophosphatase</fullName>
        <ecNumber evidence="10">3.6.1.66</ecNumber>
    </recommendedName>
    <alternativeName>
        <fullName evidence="10">Non-canonical purine NTP pyrophosphatase</fullName>
    </alternativeName>
    <alternativeName>
        <fullName evidence="10">Non-standard purine NTP pyrophosphatase</fullName>
    </alternativeName>
    <alternativeName>
        <fullName evidence="10">Nucleoside-triphosphate diphosphatase</fullName>
    </alternativeName>
    <alternativeName>
        <fullName evidence="10">Nucleoside-triphosphate pyrophosphatase</fullName>
        <shortName evidence="10">NTPase</shortName>
    </alternativeName>
</protein>
<dbReference type="GO" id="GO:0009117">
    <property type="term" value="P:nucleotide metabolic process"/>
    <property type="evidence" value="ECO:0007669"/>
    <property type="project" value="UniProtKB-KW"/>
</dbReference>
<comment type="catalytic activity">
    <reaction evidence="10">
        <text>ITP + H2O = IMP + diphosphate + H(+)</text>
        <dbReference type="Rhea" id="RHEA:29399"/>
        <dbReference type="ChEBI" id="CHEBI:15377"/>
        <dbReference type="ChEBI" id="CHEBI:15378"/>
        <dbReference type="ChEBI" id="CHEBI:33019"/>
        <dbReference type="ChEBI" id="CHEBI:58053"/>
        <dbReference type="ChEBI" id="CHEBI:61402"/>
        <dbReference type="EC" id="3.6.1.66"/>
    </reaction>
</comment>
<feature type="binding site" evidence="10">
    <location>
        <begin position="10"/>
        <end position="15"/>
    </location>
    <ligand>
        <name>substrate</name>
    </ligand>
</feature>
<evidence type="ECO:0000313" key="13">
    <source>
        <dbReference type="EMBL" id="RMA93151.1"/>
    </source>
</evidence>
<keyword evidence="12" id="KW-0175">Coiled coil</keyword>
<keyword evidence="3 10" id="KW-0479">Metal-binding</keyword>
<dbReference type="NCBIfam" id="TIGR00042">
    <property type="entry name" value="RdgB/HAM1 family non-canonical purine NTP pyrophosphatase"/>
    <property type="match status" value="1"/>
</dbReference>
<organism evidence="13 14">
    <name type="scientific">Hydrogenothermus marinus</name>
    <dbReference type="NCBI Taxonomy" id="133270"/>
    <lineage>
        <taxon>Bacteria</taxon>
        <taxon>Pseudomonadati</taxon>
        <taxon>Aquificota</taxon>
        <taxon>Aquificia</taxon>
        <taxon>Aquificales</taxon>
        <taxon>Hydrogenothermaceae</taxon>
        <taxon>Hydrogenothermus</taxon>
    </lineage>
</organism>
<feature type="binding site" evidence="10">
    <location>
        <begin position="162"/>
        <end position="165"/>
    </location>
    <ligand>
        <name>substrate</name>
    </ligand>
</feature>
<comment type="catalytic activity">
    <reaction evidence="9 10">
        <text>XTP + H2O = XMP + diphosphate + H(+)</text>
        <dbReference type="Rhea" id="RHEA:28610"/>
        <dbReference type="ChEBI" id="CHEBI:15377"/>
        <dbReference type="ChEBI" id="CHEBI:15378"/>
        <dbReference type="ChEBI" id="CHEBI:33019"/>
        <dbReference type="ChEBI" id="CHEBI:57464"/>
        <dbReference type="ChEBI" id="CHEBI:61314"/>
        <dbReference type="EC" id="3.6.1.66"/>
    </reaction>
</comment>
<dbReference type="GO" id="GO:0005829">
    <property type="term" value="C:cytosol"/>
    <property type="evidence" value="ECO:0007669"/>
    <property type="project" value="TreeGrafter"/>
</dbReference>
<dbReference type="InterPro" id="IPR002637">
    <property type="entry name" value="RdgB/HAM1"/>
</dbReference>
<evidence type="ECO:0000256" key="4">
    <source>
        <dbReference type="ARBA" id="ARBA00022741"/>
    </source>
</evidence>
<comment type="cofactor">
    <cofactor evidence="10">
        <name>Mg(2+)</name>
        <dbReference type="ChEBI" id="CHEBI:18420"/>
    </cofactor>
    <text evidence="10">Binds 1 Mg(2+) ion per subunit.</text>
</comment>
<evidence type="ECO:0000256" key="11">
    <source>
        <dbReference type="RuleBase" id="RU003781"/>
    </source>
</evidence>
<dbReference type="Gene3D" id="3.90.950.10">
    <property type="match status" value="1"/>
</dbReference>
<dbReference type="Pfam" id="PF01725">
    <property type="entry name" value="Ham1p_like"/>
    <property type="match status" value="1"/>
</dbReference>
<evidence type="ECO:0000256" key="8">
    <source>
        <dbReference type="ARBA" id="ARBA00051875"/>
    </source>
</evidence>
<feature type="active site" description="Proton acceptor" evidence="10">
    <location>
        <position position="72"/>
    </location>
</feature>
<evidence type="ECO:0000256" key="6">
    <source>
        <dbReference type="ARBA" id="ARBA00022842"/>
    </source>
</evidence>
<feature type="binding site" evidence="10">
    <location>
        <position position="43"/>
    </location>
    <ligand>
        <name>Mg(2+)</name>
        <dbReference type="ChEBI" id="CHEBI:18420"/>
    </ligand>
</feature>
<dbReference type="SUPFAM" id="SSF52972">
    <property type="entry name" value="ITPase-like"/>
    <property type="match status" value="1"/>
</dbReference>
<evidence type="ECO:0000256" key="12">
    <source>
        <dbReference type="SAM" id="Coils"/>
    </source>
</evidence>
<name>A0A3M0B7M8_9AQUI</name>
<comment type="similarity">
    <text evidence="1 10 11">Belongs to the HAM1 NTPase family.</text>
</comment>
<dbReference type="GO" id="GO:0035870">
    <property type="term" value="F:dITP diphosphatase activity"/>
    <property type="evidence" value="ECO:0007669"/>
    <property type="project" value="UniProtKB-UniRule"/>
</dbReference>
<comment type="catalytic activity">
    <reaction evidence="8 10">
        <text>dITP + H2O = dIMP + diphosphate + H(+)</text>
        <dbReference type="Rhea" id="RHEA:28342"/>
        <dbReference type="ChEBI" id="CHEBI:15377"/>
        <dbReference type="ChEBI" id="CHEBI:15378"/>
        <dbReference type="ChEBI" id="CHEBI:33019"/>
        <dbReference type="ChEBI" id="CHEBI:61194"/>
        <dbReference type="ChEBI" id="CHEBI:61382"/>
        <dbReference type="EC" id="3.6.1.66"/>
    </reaction>
</comment>
<comment type="function">
    <text evidence="10">Pyrophosphatase that catalyzes the hydrolysis of nucleoside triphosphates to their monophosphate derivatives, with a high preference for the non-canonical purine nucleotides XTP (xanthosine triphosphate), dITP (deoxyinosine triphosphate) and ITP. Seems to function as a house-cleaning enzyme that removes non-canonical purine nucleotides from the nucleotide pool, thus preventing their incorporation into DNA/RNA and avoiding chromosomal lesions.</text>
</comment>
<dbReference type="GO" id="GO:0017111">
    <property type="term" value="F:ribonucleoside triphosphate phosphatase activity"/>
    <property type="evidence" value="ECO:0007669"/>
    <property type="project" value="InterPro"/>
</dbReference>
<feature type="binding site" evidence="10">
    <location>
        <position position="73"/>
    </location>
    <ligand>
        <name>substrate</name>
    </ligand>
</feature>
<evidence type="ECO:0000256" key="1">
    <source>
        <dbReference type="ARBA" id="ARBA00008023"/>
    </source>
</evidence>
<evidence type="ECO:0000256" key="5">
    <source>
        <dbReference type="ARBA" id="ARBA00022801"/>
    </source>
</evidence>
<proteinExistence type="inferred from homology"/>
<feature type="coiled-coil region" evidence="12">
    <location>
        <begin position="33"/>
        <end position="60"/>
    </location>
</feature>
<dbReference type="EMBL" id="REFO01000014">
    <property type="protein sequence ID" value="RMA93151.1"/>
    <property type="molecule type" value="Genomic_DNA"/>
</dbReference>
<evidence type="ECO:0000256" key="10">
    <source>
        <dbReference type="HAMAP-Rule" id="MF_01405"/>
    </source>
</evidence>